<protein>
    <recommendedName>
        <fullName evidence="5">CoA-transferase family III</fullName>
    </recommendedName>
</protein>
<dbReference type="InterPro" id="IPR052985">
    <property type="entry name" value="CoA-trans_III_biosynth/detox"/>
</dbReference>
<dbReference type="InParanoid" id="A0A074Y5J2"/>
<dbReference type="PANTHER" id="PTHR48229:SF1">
    <property type="entry name" value="ALPHA METHYLACYL-COA RACEMASE-RELATED"/>
    <property type="match status" value="1"/>
</dbReference>
<evidence type="ECO:0000313" key="4">
    <source>
        <dbReference type="Proteomes" id="UP000030641"/>
    </source>
</evidence>
<comment type="similarity">
    <text evidence="1">Belongs to the CoA-transferase III family.</text>
</comment>
<dbReference type="STRING" id="1043005.A0A074Y5J2"/>
<dbReference type="RefSeq" id="XP_013341611.1">
    <property type="nucleotide sequence ID" value="XM_013486157.1"/>
</dbReference>
<dbReference type="HOGENOM" id="CLU_021588_1_1_1"/>
<dbReference type="GO" id="GO:0003824">
    <property type="term" value="F:catalytic activity"/>
    <property type="evidence" value="ECO:0007669"/>
    <property type="project" value="InterPro"/>
</dbReference>
<accession>A0A074Y5J2</accession>
<feature type="region of interest" description="Disordered" evidence="2">
    <location>
        <begin position="1"/>
        <end position="21"/>
    </location>
</feature>
<proteinExistence type="inferred from homology"/>
<evidence type="ECO:0000313" key="3">
    <source>
        <dbReference type="EMBL" id="KEQ93058.1"/>
    </source>
</evidence>
<dbReference type="SUPFAM" id="SSF89796">
    <property type="entry name" value="CoA-transferase family III (CaiB/BaiF)"/>
    <property type="match status" value="2"/>
</dbReference>
<evidence type="ECO:0000256" key="1">
    <source>
        <dbReference type="ARBA" id="ARBA00008383"/>
    </source>
</evidence>
<dbReference type="Proteomes" id="UP000030641">
    <property type="component" value="Unassembled WGS sequence"/>
</dbReference>
<dbReference type="Pfam" id="PF02515">
    <property type="entry name" value="CoA_transf_3"/>
    <property type="match status" value="1"/>
</dbReference>
<evidence type="ECO:0000256" key="2">
    <source>
        <dbReference type="SAM" id="MobiDB-lite"/>
    </source>
</evidence>
<name>A0A074Y5J2_AURSE</name>
<feature type="compositionally biased region" description="Basic and acidic residues" evidence="2">
    <location>
        <begin position="1"/>
        <end position="12"/>
    </location>
</feature>
<dbReference type="OMA" id="IMCGIRD"/>
<dbReference type="OrthoDB" id="2308815at2759"/>
<dbReference type="GeneID" id="25368359"/>
<reference evidence="3 4" key="1">
    <citation type="journal article" date="2014" name="BMC Genomics">
        <title>Genome sequencing of four Aureobasidium pullulans varieties: biotechnological potential, stress tolerance, and description of new species.</title>
        <authorList>
            <person name="Gostin Ar C."/>
            <person name="Ohm R.A."/>
            <person name="Kogej T."/>
            <person name="Sonjak S."/>
            <person name="Turk M."/>
            <person name="Zajc J."/>
            <person name="Zalar P."/>
            <person name="Grube M."/>
            <person name="Sun H."/>
            <person name="Han J."/>
            <person name="Sharma A."/>
            <person name="Chiniquy J."/>
            <person name="Ngan C.Y."/>
            <person name="Lipzen A."/>
            <person name="Barry K."/>
            <person name="Grigoriev I.V."/>
            <person name="Gunde-Cimerman N."/>
        </authorList>
    </citation>
    <scope>NUCLEOTIDE SEQUENCE [LARGE SCALE GENOMIC DNA]</scope>
    <source>
        <strain evidence="3 4">EXF-2481</strain>
    </source>
</reference>
<dbReference type="Gene3D" id="3.40.50.10540">
    <property type="entry name" value="Crotonobetainyl-coa:carnitine coa-transferase, domain 1"/>
    <property type="match status" value="1"/>
</dbReference>
<sequence>MSTHVSHNDHSETYGPGTYVDRTFSPLPEECKRILRLFAKRTPGFTTQEALLDGVKFKGEDLPCIPGPIKSHFGLEILHLRGITDSTTTLVDTKHAGLYPATPALVHIDGQTGPAVIKMPTVPQWDKDRQSGSSLVFRSTAIYETADEGTWFQLHGSLDSWKMLALIGISKDLDTEIRTDDAAYDLIQQRVRTFRAQEIEQLMLQNGLSGSIVHSPAGWLKTEMGKSLARHSLVDYTRQSAYLDLPPTPFPALDDKRPLAGVKVVELTRIIAGAAAGAALASMAFLSDGGKTTIDLDLDDPADHSKLITLFEQADVILQGYRLGSLKRRGFGIVYVDENSYGPDGYYAERPGWQQIADAAAGSSYIMGQAFGYLPGQGVLPSLPISDMSTGILTALTIMCAIRDRAKFGGSYHGHAALTGYNMATLDPEVRLYQRETVNRIQEKYQFPSWSSDIHVAPLYYQNLKAWGMSSDLIENEKYYVHFSNSIFGDDLRVLAPMIRYEDEETIPRWTTPPVPFCHNEYRAFSNV</sequence>
<dbReference type="AlphaFoldDB" id="A0A074Y5J2"/>
<keyword evidence="4" id="KW-1185">Reference proteome</keyword>
<dbReference type="InterPro" id="IPR003673">
    <property type="entry name" value="CoA-Trfase_fam_III"/>
</dbReference>
<evidence type="ECO:0008006" key="5">
    <source>
        <dbReference type="Google" id="ProtNLM"/>
    </source>
</evidence>
<dbReference type="PANTHER" id="PTHR48229">
    <property type="entry name" value="CAIB/BAIF FAMILY ENZYME (AFU_ORTHOLOGUE AFUA_1G05360)-RELATED"/>
    <property type="match status" value="1"/>
</dbReference>
<dbReference type="InterPro" id="IPR023606">
    <property type="entry name" value="CoA-Trfase_III_dom_1_sf"/>
</dbReference>
<organism evidence="3 4">
    <name type="scientific">Aureobasidium subglaciale (strain EXF-2481)</name>
    <name type="common">Aureobasidium pullulans var. subglaciale</name>
    <dbReference type="NCBI Taxonomy" id="1043005"/>
    <lineage>
        <taxon>Eukaryota</taxon>
        <taxon>Fungi</taxon>
        <taxon>Dikarya</taxon>
        <taxon>Ascomycota</taxon>
        <taxon>Pezizomycotina</taxon>
        <taxon>Dothideomycetes</taxon>
        <taxon>Dothideomycetidae</taxon>
        <taxon>Dothideales</taxon>
        <taxon>Saccotheciaceae</taxon>
        <taxon>Aureobasidium</taxon>
    </lineage>
</organism>
<dbReference type="EMBL" id="KL584767">
    <property type="protein sequence ID" value="KEQ93058.1"/>
    <property type="molecule type" value="Genomic_DNA"/>
</dbReference>
<gene>
    <name evidence="3" type="ORF">AUEXF2481DRAFT_47677</name>
</gene>